<feature type="region of interest" description="Disordered" evidence="1">
    <location>
        <begin position="137"/>
        <end position="176"/>
    </location>
</feature>
<feature type="compositionally biased region" description="Low complexity" evidence="1">
    <location>
        <begin position="159"/>
        <end position="171"/>
    </location>
</feature>
<reference evidence="3" key="1">
    <citation type="journal article" date="2013" name="PLoS Genet.">
        <title>The genome of Spraguea lophii and the basis of host-microsporidian interactions.</title>
        <authorList>
            <person name="Campbell S.E."/>
            <person name="Williams T.A."/>
            <person name="Yousuf A."/>
            <person name="Soanes D.M."/>
            <person name="Paszkiewicz K.H."/>
            <person name="Williams B.A.P."/>
        </authorList>
    </citation>
    <scope>NUCLEOTIDE SEQUENCE [LARGE SCALE GENOMIC DNA]</scope>
    <source>
        <strain evidence="3">42_110</strain>
    </source>
</reference>
<keyword evidence="3" id="KW-1185">Reference proteome</keyword>
<evidence type="ECO:0000313" key="2">
    <source>
        <dbReference type="EMBL" id="EPR77976.1"/>
    </source>
</evidence>
<sequence>DNNVLNGYNVDDNNMLNGYKGDVLKDDVLYKSRFYRKEMIDIEEIDNSYKKYDIIERYLNNYEYRRAYKYYLDNNNTNGDVIIGNSDILIFILKYVYEKRKLKQILVDSSVIDSIFVLFNYYFNRSDNTYVRNNDNKYSNINDDSIDDENGDVDDSDNKYNNTKNNKYSNINDEDDGDNITDNPSIAMNNNVNDILNIRSAGAKDNYLLSIFIEIFIILLSMHREIIEDKYEEEVNLLRELIDREVSMEEKYIYLDGYISNI</sequence>
<gene>
    <name evidence="2" type="ORF">SLOPH_567</name>
</gene>
<dbReference type="InParanoid" id="S7W5D6"/>
<evidence type="ECO:0000256" key="1">
    <source>
        <dbReference type="SAM" id="MobiDB-lite"/>
    </source>
</evidence>
<evidence type="ECO:0000313" key="3">
    <source>
        <dbReference type="Proteomes" id="UP000014978"/>
    </source>
</evidence>
<dbReference type="EMBL" id="ATCN01001114">
    <property type="protein sequence ID" value="EPR77976.1"/>
    <property type="molecule type" value="Genomic_DNA"/>
</dbReference>
<dbReference type="Proteomes" id="UP000014978">
    <property type="component" value="Unassembled WGS sequence"/>
</dbReference>
<organism evidence="2 3">
    <name type="scientific">Spraguea lophii (strain 42_110)</name>
    <name type="common">Microsporidian parasite</name>
    <dbReference type="NCBI Taxonomy" id="1358809"/>
    <lineage>
        <taxon>Eukaryota</taxon>
        <taxon>Fungi</taxon>
        <taxon>Fungi incertae sedis</taxon>
        <taxon>Microsporidia</taxon>
        <taxon>Spragueidae</taxon>
        <taxon>Spraguea</taxon>
    </lineage>
</organism>
<name>S7W5D6_SPRLO</name>
<dbReference type="VEuPathDB" id="MicrosporidiaDB:SLOPH_567"/>
<dbReference type="AlphaFoldDB" id="S7W5D6"/>
<feature type="compositionally biased region" description="Acidic residues" evidence="1">
    <location>
        <begin position="144"/>
        <end position="155"/>
    </location>
</feature>
<protein>
    <submittedName>
        <fullName evidence="2">Uncharacterized protein</fullName>
    </submittedName>
</protein>
<feature type="non-terminal residue" evidence="2">
    <location>
        <position position="1"/>
    </location>
</feature>
<comment type="caution">
    <text evidence="2">The sequence shown here is derived from an EMBL/GenBank/DDBJ whole genome shotgun (WGS) entry which is preliminary data.</text>
</comment>
<accession>S7W5D6</accession>
<proteinExistence type="predicted"/>
<dbReference type="HOGENOM" id="CLU_1063788_0_0_1"/>